<organism evidence="9 10">
    <name type="scientific">Henriciella mobilis</name>
    <dbReference type="NCBI Taxonomy" id="2305467"/>
    <lineage>
        <taxon>Bacteria</taxon>
        <taxon>Pseudomonadati</taxon>
        <taxon>Pseudomonadota</taxon>
        <taxon>Alphaproteobacteria</taxon>
        <taxon>Hyphomonadales</taxon>
        <taxon>Hyphomonadaceae</taxon>
        <taxon>Henriciella</taxon>
    </lineage>
</organism>
<dbReference type="PRINTS" id="PR00359">
    <property type="entry name" value="BP450"/>
</dbReference>
<keyword evidence="4 8" id="KW-0560">Oxidoreductase</keyword>
<gene>
    <name evidence="9" type="ORF">D1223_09685</name>
</gene>
<comment type="function">
    <text evidence="7">Cytochromes P450 are a group of heme-thiolate monooxygenases. They oxidize a variety of structurally unrelated compounds, including steroids, fatty acids, and xenobiotics.</text>
</comment>
<dbReference type="InterPro" id="IPR036396">
    <property type="entry name" value="Cyt_P450_sf"/>
</dbReference>
<sequence length="430" mass="48110">MRAIWRYDASKQNKGRKNMADGTNPKDIPQSIFQVSAFDPDARSDPHTPLKQLREHCPVMRDEMAKTWFLTRYEDIRATVNDRSYVRLPSKAEEGSLSRRLVDEESGEMEQPSILFLDDPDHARIRLPLAKAFYARIQKMKPEIEAIIDEIIEAAPESGRFDLMNDIAVPIPVLVIARILGVDENRLAEFRDWSEGVILSLNPVRTEEETAHLVRSADAINAYFDDLIAARRAEPQDDLVSDMVALQATGEADISDEELRRNLEALLVGGNLTTTDLIGNGVWLFLTHPDQLEALKADPGLAGQAVEEVLRYEAPVSATSRISPDEREIGGCPVKARQTVFCSLASANRDAATFDQPDRFDITVKRPSHVAFGGGPHICIGAPLARIEARHVYVKLFERYPDMKLADAPLVWRTLPFFRGLETLEVETGA</sequence>
<dbReference type="Pfam" id="PF00067">
    <property type="entry name" value="p450"/>
    <property type="match status" value="1"/>
</dbReference>
<evidence type="ECO:0000256" key="6">
    <source>
        <dbReference type="ARBA" id="ARBA00023033"/>
    </source>
</evidence>
<dbReference type="FunFam" id="1.10.630.10:FF:000018">
    <property type="entry name" value="Cytochrome P450 monooxygenase"/>
    <property type="match status" value="1"/>
</dbReference>
<dbReference type="Gene3D" id="1.10.630.10">
    <property type="entry name" value="Cytochrome P450"/>
    <property type="match status" value="1"/>
</dbReference>
<evidence type="ECO:0000256" key="5">
    <source>
        <dbReference type="ARBA" id="ARBA00023004"/>
    </source>
</evidence>
<dbReference type="CDD" id="cd20625">
    <property type="entry name" value="CYP164-like"/>
    <property type="match status" value="1"/>
</dbReference>
<evidence type="ECO:0000256" key="4">
    <source>
        <dbReference type="ARBA" id="ARBA00023002"/>
    </source>
</evidence>
<protein>
    <submittedName>
        <fullName evidence="9">Cytochrome P450</fullName>
    </submittedName>
</protein>
<proteinExistence type="inferred from homology"/>
<keyword evidence="10" id="KW-1185">Reference proteome</keyword>
<dbReference type="EMBL" id="QWFX01000011">
    <property type="protein sequence ID" value="RIJ29374.1"/>
    <property type="molecule type" value="Genomic_DNA"/>
</dbReference>
<comment type="caution">
    <text evidence="9">The sequence shown here is derived from an EMBL/GenBank/DDBJ whole genome shotgun (WGS) entry which is preliminary data.</text>
</comment>
<evidence type="ECO:0000256" key="3">
    <source>
        <dbReference type="ARBA" id="ARBA00022723"/>
    </source>
</evidence>
<keyword evidence="2 8" id="KW-0349">Heme</keyword>
<dbReference type="GO" id="GO:0016705">
    <property type="term" value="F:oxidoreductase activity, acting on paired donors, with incorporation or reduction of molecular oxygen"/>
    <property type="evidence" value="ECO:0007669"/>
    <property type="project" value="InterPro"/>
</dbReference>
<accession>A0A399RFU5</accession>
<dbReference type="PANTHER" id="PTHR46696">
    <property type="entry name" value="P450, PUTATIVE (EUROFUNG)-RELATED"/>
    <property type="match status" value="1"/>
</dbReference>
<dbReference type="AlphaFoldDB" id="A0A399RFU5"/>
<keyword evidence="3 8" id="KW-0479">Metal-binding</keyword>
<name>A0A399RFU5_9PROT</name>
<evidence type="ECO:0000256" key="8">
    <source>
        <dbReference type="RuleBase" id="RU000461"/>
    </source>
</evidence>
<evidence type="ECO:0000256" key="2">
    <source>
        <dbReference type="ARBA" id="ARBA00022617"/>
    </source>
</evidence>
<dbReference type="SUPFAM" id="SSF48264">
    <property type="entry name" value="Cytochrome P450"/>
    <property type="match status" value="1"/>
</dbReference>
<dbReference type="InterPro" id="IPR017972">
    <property type="entry name" value="Cyt_P450_CS"/>
</dbReference>
<comment type="similarity">
    <text evidence="1 8">Belongs to the cytochrome P450 family.</text>
</comment>
<reference evidence="9 10" key="1">
    <citation type="submission" date="2018-08" db="EMBL/GenBank/DDBJ databases">
        <title>Henriciella mobilis sp. nov., isolated from seawater.</title>
        <authorList>
            <person name="Cheng H."/>
            <person name="Wu Y.-H."/>
            <person name="Xu X.-W."/>
            <person name="Guo L.-L."/>
        </authorList>
    </citation>
    <scope>NUCLEOTIDE SEQUENCE [LARGE SCALE GENOMIC DNA]</scope>
    <source>
        <strain evidence="9 10">JN25</strain>
    </source>
</reference>
<dbReference type="InterPro" id="IPR001128">
    <property type="entry name" value="Cyt_P450"/>
</dbReference>
<keyword evidence="5 8" id="KW-0408">Iron</keyword>
<dbReference type="Proteomes" id="UP000266385">
    <property type="component" value="Unassembled WGS sequence"/>
</dbReference>
<dbReference type="GO" id="GO:0020037">
    <property type="term" value="F:heme binding"/>
    <property type="evidence" value="ECO:0007669"/>
    <property type="project" value="InterPro"/>
</dbReference>
<evidence type="ECO:0000313" key="9">
    <source>
        <dbReference type="EMBL" id="RIJ29374.1"/>
    </source>
</evidence>
<evidence type="ECO:0000256" key="1">
    <source>
        <dbReference type="ARBA" id="ARBA00010617"/>
    </source>
</evidence>
<dbReference type="GO" id="GO:0005506">
    <property type="term" value="F:iron ion binding"/>
    <property type="evidence" value="ECO:0007669"/>
    <property type="project" value="InterPro"/>
</dbReference>
<keyword evidence="6 8" id="KW-0503">Monooxygenase</keyword>
<dbReference type="InterPro" id="IPR002397">
    <property type="entry name" value="Cyt_P450_B"/>
</dbReference>
<dbReference type="PANTHER" id="PTHR46696:SF1">
    <property type="entry name" value="CYTOCHROME P450 YJIB-RELATED"/>
    <property type="match status" value="1"/>
</dbReference>
<evidence type="ECO:0000256" key="7">
    <source>
        <dbReference type="ARBA" id="ARBA00043906"/>
    </source>
</evidence>
<dbReference type="GO" id="GO:0004497">
    <property type="term" value="F:monooxygenase activity"/>
    <property type="evidence" value="ECO:0007669"/>
    <property type="project" value="UniProtKB-KW"/>
</dbReference>
<dbReference type="PROSITE" id="PS00086">
    <property type="entry name" value="CYTOCHROME_P450"/>
    <property type="match status" value="1"/>
</dbReference>
<evidence type="ECO:0000313" key="10">
    <source>
        <dbReference type="Proteomes" id="UP000266385"/>
    </source>
</evidence>